<organism evidence="7 8">
    <name type="scientific">Paenibacillus sabuli</name>
    <dbReference type="NCBI Taxonomy" id="2772509"/>
    <lineage>
        <taxon>Bacteria</taxon>
        <taxon>Bacillati</taxon>
        <taxon>Bacillota</taxon>
        <taxon>Bacilli</taxon>
        <taxon>Bacillales</taxon>
        <taxon>Paenibacillaceae</taxon>
        <taxon>Paenibacillus</taxon>
    </lineage>
</organism>
<feature type="transmembrane region" description="Helical" evidence="5">
    <location>
        <begin position="351"/>
        <end position="374"/>
    </location>
</feature>
<dbReference type="GO" id="GO:0016020">
    <property type="term" value="C:membrane"/>
    <property type="evidence" value="ECO:0007669"/>
    <property type="project" value="UniProtKB-SubCell"/>
</dbReference>
<dbReference type="EMBL" id="JACXIZ010000019">
    <property type="protein sequence ID" value="MBD2845931.1"/>
    <property type="molecule type" value="Genomic_DNA"/>
</dbReference>
<keyword evidence="8" id="KW-1185">Reference proteome</keyword>
<feature type="transmembrane region" description="Helical" evidence="5">
    <location>
        <begin position="451"/>
        <end position="471"/>
    </location>
</feature>
<comment type="caution">
    <text evidence="7">The sequence shown here is derived from an EMBL/GenBank/DDBJ whole genome shotgun (WGS) entry which is preliminary data.</text>
</comment>
<dbReference type="AlphaFoldDB" id="A0A927BU50"/>
<feature type="transmembrane region" description="Helical" evidence="5">
    <location>
        <begin position="262"/>
        <end position="280"/>
    </location>
</feature>
<feature type="domain" description="O-antigen ligase-related" evidence="6">
    <location>
        <begin position="318"/>
        <end position="460"/>
    </location>
</feature>
<dbReference type="GO" id="GO:0016874">
    <property type="term" value="F:ligase activity"/>
    <property type="evidence" value="ECO:0007669"/>
    <property type="project" value="UniProtKB-KW"/>
</dbReference>
<dbReference type="Pfam" id="PF04932">
    <property type="entry name" value="Wzy_C"/>
    <property type="match status" value="1"/>
</dbReference>
<feature type="transmembrane region" description="Helical" evidence="5">
    <location>
        <begin position="116"/>
        <end position="134"/>
    </location>
</feature>
<comment type="subcellular location">
    <subcellularLocation>
        <location evidence="1">Membrane</location>
        <topology evidence="1">Multi-pass membrane protein</topology>
    </subcellularLocation>
</comment>
<evidence type="ECO:0000256" key="5">
    <source>
        <dbReference type="SAM" id="Phobius"/>
    </source>
</evidence>
<keyword evidence="7" id="KW-0436">Ligase</keyword>
<feature type="transmembrane region" description="Helical" evidence="5">
    <location>
        <begin position="506"/>
        <end position="523"/>
    </location>
</feature>
<feature type="transmembrane region" description="Helical" evidence="5">
    <location>
        <begin position="60"/>
        <end position="78"/>
    </location>
</feature>
<dbReference type="InterPro" id="IPR051533">
    <property type="entry name" value="WaaL-like"/>
</dbReference>
<sequence length="828" mass="94799">MKTKTKSNYSSNRGRPVAKSVDFSLLHWILILSASLYLFIFPFQTGLFNSLIYDFELPIYEAMLFVFIMLIVFAAYLFKQWQLETSRGLLALGSLLLPFVYWLSSFQAVASHNAKLMTLIYCLLAGFFMLGLYIASTFTTRQVLKYALLLSSYCVVLFGVLNLLGQRYFPDALWFSSGDYRLTSVFQYSNTYAGYLVALVLAALYCATHARRWYSAAFHGAMLVPIWLSLMLTYSRGALVLLPILILLVLPFMRLHKQVQFILAMAISGVSMLIILGKITQNYISIAERVQPRANGGVANTIPFWESPALESWIWLVAASLLTALVVYGLHRSSGWVHDKLAKIAEKRFSVFAVPVLLAVLGIVFVFVLLSGFANTFLPEAIANRLENINFQQHSVLERATFYVDAMKVVADYPLLGAGGGGWTALYEQYQNNPYISRQAHSYLVQSLVEVGWIGFVVLIGLIGFVYYWYIRHYFKDREDEKDHLVFFIFSAAILVHSLIDFDMSYVYVSSVVFLSLGVLGGIYPKEIKIPKLSWNQLRIIRYIYPSVLAVLAIILAVVAYREYNAQRYFKHAVYLATSEQRPLNELLAPLDEALALSPDHPAYNLLKADWYRQAYLQTQDTTYVEENKKRLTELKHSEPYERQLILAQYRNFKVLGEYNLALEVLEEGIRKFQWDINFYEAAIMEYALTGQNLQDSDEAQTKLYWDRAMALLDEIGDKQQQLEELPEEQLQGREFAPTPYIRLAIGQIQFEQANYAATVEMIQPIQEWLMQFDAQQLQQDAFLRTGIRSYALALEAIGQPDKALKDYLTQAVPEEQGRLLEQLEQFN</sequence>
<keyword evidence="2 5" id="KW-0812">Transmembrane</keyword>
<dbReference type="PANTHER" id="PTHR37422">
    <property type="entry name" value="TEICHURONIC ACID BIOSYNTHESIS PROTEIN TUAE"/>
    <property type="match status" value="1"/>
</dbReference>
<dbReference type="InterPro" id="IPR007016">
    <property type="entry name" value="O-antigen_ligase-rel_domated"/>
</dbReference>
<feature type="transmembrane region" description="Helical" evidence="5">
    <location>
        <begin position="313"/>
        <end position="330"/>
    </location>
</feature>
<feature type="transmembrane region" description="Helical" evidence="5">
    <location>
        <begin position="90"/>
        <end position="110"/>
    </location>
</feature>
<feature type="transmembrane region" description="Helical" evidence="5">
    <location>
        <begin position="21"/>
        <end position="40"/>
    </location>
</feature>
<evidence type="ECO:0000256" key="4">
    <source>
        <dbReference type="ARBA" id="ARBA00023136"/>
    </source>
</evidence>
<feature type="transmembrane region" description="Helical" evidence="5">
    <location>
        <begin position="146"/>
        <end position="165"/>
    </location>
</feature>
<feature type="transmembrane region" description="Helical" evidence="5">
    <location>
        <begin position="185"/>
        <end position="206"/>
    </location>
</feature>
<keyword evidence="3 5" id="KW-1133">Transmembrane helix</keyword>
<feature type="transmembrane region" description="Helical" evidence="5">
    <location>
        <begin position="213"/>
        <end position="232"/>
    </location>
</feature>
<evidence type="ECO:0000313" key="7">
    <source>
        <dbReference type="EMBL" id="MBD2845931.1"/>
    </source>
</evidence>
<reference evidence="7" key="1">
    <citation type="submission" date="2020-09" db="EMBL/GenBank/DDBJ databases">
        <title>A novel bacterium of genus Paenibacillus, isolated from South China Sea.</title>
        <authorList>
            <person name="Huang H."/>
            <person name="Mo K."/>
            <person name="Hu Y."/>
        </authorList>
    </citation>
    <scope>NUCLEOTIDE SEQUENCE</scope>
    <source>
        <strain evidence="7">IB182496</strain>
    </source>
</reference>
<dbReference type="PANTHER" id="PTHR37422:SF13">
    <property type="entry name" value="LIPOPOLYSACCHARIDE BIOSYNTHESIS PROTEIN PA4999-RELATED"/>
    <property type="match status" value="1"/>
</dbReference>
<evidence type="ECO:0000259" key="6">
    <source>
        <dbReference type="Pfam" id="PF04932"/>
    </source>
</evidence>
<feature type="transmembrane region" description="Helical" evidence="5">
    <location>
        <begin position="483"/>
        <end position="500"/>
    </location>
</feature>
<evidence type="ECO:0000256" key="2">
    <source>
        <dbReference type="ARBA" id="ARBA00022692"/>
    </source>
</evidence>
<dbReference type="RefSeq" id="WP_190917964.1">
    <property type="nucleotide sequence ID" value="NZ_JACXIZ010000019.1"/>
</dbReference>
<gene>
    <name evidence="7" type="ORF">IDH44_12070</name>
</gene>
<evidence type="ECO:0000313" key="8">
    <source>
        <dbReference type="Proteomes" id="UP000621560"/>
    </source>
</evidence>
<keyword evidence="4 5" id="KW-0472">Membrane</keyword>
<name>A0A927BU50_9BACL</name>
<proteinExistence type="predicted"/>
<evidence type="ECO:0000256" key="3">
    <source>
        <dbReference type="ARBA" id="ARBA00022989"/>
    </source>
</evidence>
<evidence type="ECO:0000256" key="1">
    <source>
        <dbReference type="ARBA" id="ARBA00004141"/>
    </source>
</evidence>
<protein>
    <submittedName>
        <fullName evidence="7">O-antigen ligase family protein</fullName>
    </submittedName>
</protein>
<feature type="transmembrane region" description="Helical" evidence="5">
    <location>
        <begin position="238"/>
        <end position="255"/>
    </location>
</feature>
<accession>A0A927BU50</accession>
<dbReference type="Proteomes" id="UP000621560">
    <property type="component" value="Unassembled WGS sequence"/>
</dbReference>
<feature type="transmembrane region" description="Helical" evidence="5">
    <location>
        <begin position="543"/>
        <end position="561"/>
    </location>
</feature>